<dbReference type="Proteomes" id="UP001157938">
    <property type="component" value="Unassembled WGS sequence"/>
</dbReference>
<comment type="caution">
    <text evidence="1">The sequence shown here is derived from an EMBL/GenBank/DDBJ whole genome shotgun (WGS) entry which is preliminary data.</text>
</comment>
<reference evidence="1 2" key="1">
    <citation type="submission" date="2021-11" db="EMBL/GenBank/DDBJ databases">
        <authorList>
            <person name="Islam A."/>
            <person name="Islam S."/>
            <person name="Flora M.S."/>
            <person name="Rahman M."/>
            <person name="Ziaur R.M."/>
            <person name="Epstein J.H."/>
            <person name="Hassan M."/>
            <person name="Klassen M."/>
            <person name="Woodard K."/>
            <person name="Webb A."/>
            <person name="Webby R.J."/>
            <person name="El Zowalaty M.E."/>
        </authorList>
    </citation>
    <scope>NUCLEOTIDE SEQUENCE [LARGE SCALE GENOMIC DNA]</scope>
    <source>
        <strain evidence="1">Pf1</strain>
    </source>
</reference>
<accession>A0ABN8BXX6</accession>
<sequence>MNRGQDRDTVRQYLDKSWAFTVWHDDDWRHELEQSDGDHGHGKRDHAAGKQEVRAADGSFLVNWRGCLHGHAKLVLWIHLQAETERMEVSSVGPEPKQAL</sequence>
<protein>
    <recommendedName>
        <fullName evidence="3">Transposase</fullName>
    </recommendedName>
</protein>
<evidence type="ECO:0000313" key="1">
    <source>
        <dbReference type="EMBL" id="CAH0486678.1"/>
    </source>
</evidence>
<proteinExistence type="predicted"/>
<keyword evidence="2" id="KW-1185">Reference proteome</keyword>
<evidence type="ECO:0000313" key="2">
    <source>
        <dbReference type="Proteomes" id="UP001157938"/>
    </source>
</evidence>
<name>A0ABN8BXX6_9STRA</name>
<dbReference type="EMBL" id="CAKLBC010000505">
    <property type="protein sequence ID" value="CAH0486678.1"/>
    <property type="molecule type" value="Genomic_DNA"/>
</dbReference>
<gene>
    <name evidence="1" type="ORF">PFR001_LOCUS2289</name>
</gene>
<evidence type="ECO:0008006" key="3">
    <source>
        <dbReference type="Google" id="ProtNLM"/>
    </source>
</evidence>
<organism evidence="1 2">
    <name type="scientific">Peronospora farinosa</name>
    <dbReference type="NCBI Taxonomy" id="134698"/>
    <lineage>
        <taxon>Eukaryota</taxon>
        <taxon>Sar</taxon>
        <taxon>Stramenopiles</taxon>
        <taxon>Oomycota</taxon>
        <taxon>Peronosporomycetes</taxon>
        <taxon>Peronosporales</taxon>
        <taxon>Peronosporaceae</taxon>
        <taxon>Peronospora</taxon>
    </lineage>
</organism>